<keyword evidence="2" id="KW-1185">Reference proteome</keyword>
<proteinExistence type="predicted"/>
<dbReference type="OrthoDB" id="4063618at2759"/>
<name>A0A9P6W7E7_MAUEX</name>
<reference evidence="1 2" key="1">
    <citation type="submission" date="2020-11" db="EMBL/GenBank/DDBJ databases">
        <title>Kefir isolates.</title>
        <authorList>
            <person name="Marcisauskas S."/>
            <person name="Kim Y."/>
            <person name="Blasche S."/>
        </authorList>
    </citation>
    <scope>NUCLEOTIDE SEQUENCE [LARGE SCALE GENOMIC DNA]</scope>
    <source>
        <strain evidence="1 2">OG2</strain>
    </source>
</reference>
<organism evidence="1 2">
    <name type="scientific">Maudiozyma exigua</name>
    <name type="common">Yeast</name>
    <name type="synonym">Kazachstania exigua</name>
    <dbReference type="NCBI Taxonomy" id="34358"/>
    <lineage>
        <taxon>Eukaryota</taxon>
        <taxon>Fungi</taxon>
        <taxon>Dikarya</taxon>
        <taxon>Ascomycota</taxon>
        <taxon>Saccharomycotina</taxon>
        <taxon>Saccharomycetes</taxon>
        <taxon>Saccharomycetales</taxon>
        <taxon>Saccharomycetaceae</taxon>
        <taxon>Maudiozyma</taxon>
    </lineage>
</organism>
<gene>
    <name evidence="1" type="ORF">C6P45_000258</name>
</gene>
<dbReference type="Proteomes" id="UP000750334">
    <property type="component" value="Unassembled WGS sequence"/>
</dbReference>
<evidence type="ECO:0000313" key="2">
    <source>
        <dbReference type="Proteomes" id="UP000750334"/>
    </source>
</evidence>
<dbReference type="EMBL" id="PUHR01000105">
    <property type="protein sequence ID" value="KAG0666297.1"/>
    <property type="molecule type" value="Genomic_DNA"/>
</dbReference>
<protein>
    <submittedName>
        <fullName evidence="1">Uncharacterized protein</fullName>
    </submittedName>
</protein>
<comment type="caution">
    <text evidence="1">The sequence shown here is derived from an EMBL/GenBank/DDBJ whole genome shotgun (WGS) entry which is preliminary data.</text>
</comment>
<evidence type="ECO:0000313" key="1">
    <source>
        <dbReference type="EMBL" id="KAG0666297.1"/>
    </source>
</evidence>
<accession>A0A9P6W7E7</accession>
<dbReference type="AlphaFoldDB" id="A0A9P6W7E7"/>
<sequence length="269" mass="31033">MDHNDIDTNYNTLFDNDKQIQFATNAIKSYQLDNYNSSIINNDLHYKEKNHKMLNAAVTINNNNIKRHILNIDNISKINYEMIKNVPGNIPLQNTTYGNELLDKNNDETMKKKAMDLLDIDNVKTKIFKNNLFEMNDKFIHKLPQPNASNSSLKVELSLEDQIDALYDLQNNLLKQYHSLQNVEKKWFALRETILDANIELDLFSEQDLKVLPIEIGGNSKARKNPKKIVKVKLGSINVPASHTQSAIHTLAFNRSKRLRNNNESDNIL</sequence>